<feature type="compositionally biased region" description="Basic and acidic residues" evidence="1">
    <location>
        <begin position="124"/>
        <end position="139"/>
    </location>
</feature>
<evidence type="ECO:0000313" key="3">
    <source>
        <dbReference type="Proteomes" id="UP000218231"/>
    </source>
</evidence>
<name>A0A2A2KK04_9BILA</name>
<feature type="compositionally biased region" description="Acidic residues" evidence="1">
    <location>
        <begin position="190"/>
        <end position="202"/>
    </location>
</feature>
<reference evidence="2 3" key="1">
    <citation type="journal article" date="2017" name="Curr. Biol.">
        <title>Genome architecture and evolution of a unichromosomal asexual nematode.</title>
        <authorList>
            <person name="Fradin H."/>
            <person name="Zegar C."/>
            <person name="Gutwein M."/>
            <person name="Lucas J."/>
            <person name="Kovtun M."/>
            <person name="Corcoran D."/>
            <person name="Baugh L.R."/>
            <person name="Kiontke K."/>
            <person name="Gunsalus K."/>
            <person name="Fitch D.H."/>
            <person name="Piano F."/>
        </authorList>
    </citation>
    <scope>NUCLEOTIDE SEQUENCE [LARGE SCALE GENOMIC DNA]</scope>
    <source>
        <strain evidence="2">PF1309</strain>
    </source>
</reference>
<feature type="compositionally biased region" description="Polar residues" evidence="1">
    <location>
        <begin position="272"/>
        <end position="296"/>
    </location>
</feature>
<feature type="compositionally biased region" description="Low complexity" evidence="1">
    <location>
        <begin position="310"/>
        <end position="334"/>
    </location>
</feature>
<comment type="caution">
    <text evidence="2">The sequence shown here is derived from an EMBL/GenBank/DDBJ whole genome shotgun (WGS) entry which is preliminary data.</text>
</comment>
<feature type="compositionally biased region" description="Acidic residues" evidence="1">
    <location>
        <begin position="113"/>
        <end position="123"/>
    </location>
</feature>
<evidence type="ECO:0000313" key="2">
    <source>
        <dbReference type="EMBL" id="PAV74198.1"/>
    </source>
</evidence>
<gene>
    <name evidence="2" type="ORF">WR25_08760</name>
</gene>
<sequence>MDEYYSLYKKALGKTRGKKRLWYLENGYNSEAEKSAEEEGDEEGSEAVSGEEEETTIPEKNLKKVSPVIKPAEKLHSWEDEEKWESKFVMGTGKKGGVDSLVDNHGSGVTSDGTEELPEINSEEIEKSRVIEAPKKPFDDTDEELPEISSAELEGSKVPAIEAPPQPASASAAVPSRLASPKKKKKPIDDDLGDEDDLEEITSAEIEHEKARLTNNNRLTGANARVPEEDKSAASPVVSAKSLPSKSSLEQIEDDAFPDISSAELEKKFNPPTMNSKTAVGTVESSQVAVTTTPSPKASIENIDDDELPELSSAELEGSSSSSSSTSAPTTTVMSETTTDMISSAMQSKSVDEELFEFNFKEIETSSNEISTTTTIQPITSETAELPKKLVTDIEEELTEISSKEFETTAASVTPTTTTLLTLPATAAPAPRPQLPNLGGVNVGSNVGVGPVGVSSGLGISAPGIGGGGGAGLFGIGSGVGVSAPFVGPIGVSSGLGIGEIEKLRQEAKQEIGVTNLRGKGVRSGTGLAISAHQICRFE</sequence>
<organism evidence="2 3">
    <name type="scientific">Diploscapter pachys</name>
    <dbReference type="NCBI Taxonomy" id="2018661"/>
    <lineage>
        <taxon>Eukaryota</taxon>
        <taxon>Metazoa</taxon>
        <taxon>Ecdysozoa</taxon>
        <taxon>Nematoda</taxon>
        <taxon>Chromadorea</taxon>
        <taxon>Rhabditida</taxon>
        <taxon>Rhabditina</taxon>
        <taxon>Rhabditomorpha</taxon>
        <taxon>Rhabditoidea</taxon>
        <taxon>Rhabditidae</taxon>
        <taxon>Diploscapter</taxon>
    </lineage>
</organism>
<dbReference type="Proteomes" id="UP000218231">
    <property type="component" value="Unassembled WGS sequence"/>
</dbReference>
<accession>A0A2A2KK04</accession>
<feature type="compositionally biased region" description="Low complexity" evidence="1">
    <location>
        <begin position="233"/>
        <end position="249"/>
    </location>
</feature>
<feature type="compositionally biased region" description="Acidic residues" evidence="1">
    <location>
        <begin position="38"/>
        <end position="56"/>
    </location>
</feature>
<dbReference type="AlphaFoldDB" id="A0A2A2KK04"/>
<feature type="region of interest" description="Disordered" evidence="1">
    <location>
        <begin position="29"/>
        <end position="66"/>
    </location>
</feature>
<dbReference type="EMBL" id="LIAE01008391">
    <property type="protein sequence ID" value="PAV74198.1"/>
    <property type="molecule type" value="Genomic_DNA"/>
</dbReference>
<feature type="region of interest" description="Disordered" evidence="1">
    <location>
        <begin position="93"/>
        <end position="334"/>
    </location>
</feature>
<keyword evidence="3" id="KW-1185">Reference proteome</keyword>
<proteinExistence type="predicted"/>
<protein>
    <submittedName>
        <fullName evidence="2">Uncharacterized protein</fullName>
    </submittedName>
</protein>
<evidence type="ECO:0000256" key="1">
    <source>
        <dbReference type="SAM" id="MobiDB-lite"/>
    </source>
</evidence>
<feature type="compositionally biased region" description="Low complexity" evidence="1">
    <location>
        <begin position="168"/>
        <end position="179"/>
    </location>
</feature>